<dbReference type="PANTHER" id="PTHR16165">
    <property type="entry name" value="NXPE FAMILY MEMBER"/>
    <property type="match status" value="1"/>
</dbReference>
<gene>
    <name evidence="2" type="ORF">GDO81_014455</name>
</gene>
<feature type="domain" description="NXPE C-terminal" evidence="1">
    <location>
        <begin position="53"/>
        <end position="276"/>
    </location>
</feature>
<dbReference type="AlphaFoldDB" id="A0AAV7BAK2"/>
<dbReference type="Proteomes" id="UP000824782">
    <property type="component" value="Unassembled WGS sequence"/>
</dbReference>
<evidence type="ECO:0000259" key="1">
    <source>
        <dbReference type="Pfam" id="PF24536"/>
    </source>
</evidence>
<protein>
    <recommendedName>
        <fullName evidence="1">NXPE C-terminal domain-containing protein</fullName>
    </recommendedName>
</protein>
<dbReference type="Pfam" id="PF24536">
    <property type="entry name" value="NXPE4_C"/>
    <property type="match status" value="1"/>
</dbReference>
<dbReference type="InterPro" id="IPR057106">
    <property type="entry name" value="NXPE4_C"/>
</dbReference>
<name>A0AAV7BAK2_ENGPU</name>
<sequence length="276" mass="32722">MISRSNIRVRIPTDFHHINVSHCNNTGHISITKTCKIGMKLEYPSGYAMKDVWYPKSCRMLTYKRLEEVGTCLQGKFIHMFGDSTVKLWYDYMGQKIKSLKPFHLYEDNWSQQLLNLDLERNMKISWKRHTFPFITTTYQSWKEERTITREIDLIRGDNRTVIILSIGVHFRAYPLYYFIKRLHNIRRAIERLLIRSPETKVIIKTENTGEMDKNFETMSDFHAAMHYSVMEIVFNGLNVGFVNGWDMTNAFDTNKIHPADKFYGNEVKMLMTYIC</sequence>
<evidence type="ECO:0000313" key="3">
    <source>
        <dbReference type="Proteomes" id="UP000824782"/>
    </source>
</evidence>
<evidence type="ECO:0000313" key="2">
    <source>
        <dbReference type="EMBL" id="KAG8569544.1"/>
    </source>
</evidence>
<reference evidence="2" key="1">
    <citation type="thesis" date="2020" institute="ProQuest LLC" country="789 East Eisenhower Parkway, Ann Arbor, MI, USA">
        <title>Comparative Genomics and Chromosome Evolution.</title>
        <authorList>
            <person name="Mudd A.B."/>
        </authorList>
    </citation>
    <scope>NUCLEOTIDE SEQUENCE</scope>
    <source>
        <strain evidence="2">237g6f4</strain>
        <tissue evidence="2">Blood</tissue>
    </source>
</reference>
<organism evidence="2 3">
    <name type="scientific">Engystomops pustulosus</name>
    <name type="common">Tungara frog</name>
    <name type="synonym">Physalaemus pustulosus</name>
    <dbReference type="NCBI Taxonomy" id="76066"/>
    <lineage>
        <taxon>Eukaryota</taxon>
        <taxon>Metazoa</taxon>
        <taxon>Chordata</taxon>
        <taxon>Craniata</taxon>
        <taxon>Vertebrata</taxon>
        <taxon>Euteleostomi</taxon>
        <taxon>Amphibia</taxon>
        <taxon>Batrachia</taxon>
        <taxon>Anura</taxon>
        <taxon>Neobatrachia</taxon>
        <taxon>Hyloidea</taxon>
        <taxon>Leptodactylidae</taxon>
        <taxon>Leiuperinae</taxon>
        <taxon>Engystomops</taxon>
    </lineage>
</organism>
<comment type="caution">
    <text evidence="2">The sequence shown here is derived from an EMBL/GenBank/DDBJ whole genome shotgun (WGS) entry which is preliminary data.</text>
</comment>
<accession>A0AAV7BAK2</accession>
<dbReference type="EMBL" id="WNYA01000006">
    <property type="protein sequence ID" value="KAG8569544.1"/>
    <property type="molecule type" value="Genomic_DNA"/>
</dbReference>
<dbReference type="PANTHER" id="PTHR16165:SF32">
    <property type="entry name" value="NEUREXOPHILIN AND PC-ESTERASE DOMAIN FAMILY MEMBER 2"/>
    <property type="match status" value="1"/>
</dbReference>
<keyword evidence="3" id="KW-1185">Reference proteome</keyword>
<proteinExistence type="predicted"/>